<feature type="compositionally biased region" description="Pro residues" evidence="1">
    <location>
        <begin position="119"/>
        <end position="136"/>
    </location>
</feature>
<feature type="compositionally biased region" description="Low complexity" evidence="1">
    <location>
        <begin position="137"/>
        <end position="146"/>
    </location>
</feature>
<dbReference type="EnsemblPlants" id="OGLUM11G12700.1">
    <property type="protein sequence ID" value="OGLUM11G12700.1"/>
    <property type="gene ID" value="OGLUM11G12700"/>
</dbReference>
<feature type="region of interest" description="Disordered" evidence="1">
    <location>
        <begin position="106"/>
        <end position="146"/>
    </location>
</feature>
<evidence type="ECO:0000313" key="3">
    <source>
        <dbReference type="Proteomes" id="UP000026961"/>
    </source>
</evidence>
<dbReference type="Gramene" id="OGLUM11G12700.1">
    <property type="protein sequence ID" value="OGLUM11G12700.1"/>
    <property type="gene ID" value="OGLUM11G12700"/>
</dbReference>
<organism evidence="2">
    <name type="scientific">Oryza glumipatula</name>
    <dbReference type="NCBI Taxonomy" id="40148"/>
    <lineage>
        <taxon>Eukaryota</taxon>
        <taxon>Viridiplantae</taxon>
        <taxon>Streptophyta</taxon>
        <taxon>Embryophyta</taxon>
        <taxon>Tracheophyta</taxon>
        <taxon>Spermatophyta</taxon>
        <taxon>Magnoliopsida</taxon>
        <taxon>Liliopsida</taxon>
        <taxon>Poales</taxon>
        <taxon>Poaceae</taxon>
        <taxon>BOP clade</taxon>
        <taxon>Oryzoideae</taxon>
        <taxon>Oryzeae</taxon>
        <taxon>Oryzinae</taxon>
        <taxon>Oryza</taxon>
    </lineage>
</organism>
<dbReference type="AlphaFoldDB" id="A0A0E0BIY5"/>
<reference evidence="2" key="2">
    <citation type="submission" date="2018-05" db="EMBL/GenBank/DDBJ databases">
        <title>OgluRS3 (Oryza glumaepatula Reference Sequence Version 3).</title>
        <authorList>
            <person name="Zhang J."/>
            <person name="Kudrna D."/>
            <person name="Lee S."/>
            <person name="Talag J."/>
            <person name="Welchert J."/>
            <person name="Wing R.A."/>
        </authorList>
    </citation>
    <scope>NUCLEOTIDE SEQUENCE [LARGE SCALE GENOMIC DNA]</scope>
</reference>
<evidence type="ECO:0000313" key="2">
    <source>
        <dbReference type="EnsemblPlants" id="OGLUM11G12700.1"/>
    </source>
</evidence>
<protein>
    <submittedName>
        <fullName evidence="2">Uncharacterized protein</fullName>
    </submittedName>
</protein>
<feature type="compositionally biased region" description="Low complexity" evidence="1">
    <location>
        <begin position="31"/>
        <end position="52"/>
    </location>
</feature>
<feature type="compositionally biased region" description="Basic residues" evidence="1">
    <location>
        <begin position="56"/>
        <end position="65"/>
    </location>
</feature>
<proteinExistence type="predicted"/>
<reference evidence="2" key="1">
    <citation type="submission" date="2015-04" db="UniProtKB">
        <authorList>
            <consortium name="EnsemblPlants"/>
        </authorList>
    </citation>
    <scope>IDENTIFICATION</scope>
</reference>
<feature type="region of interest" description="Disordered" evidence="1">
    <location>
        <begin position="1"/>
        <end position="76"/>
    </location>
</feature>
<dbReference type="Proteomes" id="UP000026961">
    <property type="component" value="Chromosome 11"/>
</dbReference>
<evidence type="ECO:0000256" key="1">
    <source>
        <dbReference type="SAM" id="MobiDB-lite"/>
    </source>
</evidence>
<sequence length="187" mass="19332">MNSSQVGRANGVNERARSPPCSRARPRETAADPATAAAVGSATAAAGRLSDSGGRRLGRQRRRWARATSVAVGSATDPAMRRIAATDPEAGNLAAGRPCVVALLHPPDRDGGRARPPLHRPLPLPLPTRTSPPPSSSPSCGCSARRPTPSPPALGWVIPSVVVALLRPLVCDADAVISEVHVTHIPD</sequence>
<dbReference type="HOGENOM" id="CLU_1512913_0_0_1"/>
<accession>A0A0E0BIY5</accession>
<keyword evidence="3" id="KW-1185">Reference proteome</keyword>
<name>A0A0E0BIY5_9ORYZ</name>